<name>A0A8K0XYW5_9ENTR</name>
<dbReference type="InterPro" id="IPR041498">
    <property type="entry name" value="Big_6"/>
</dbReference>
<evidence type="ECO:0000313" key="3">
    <source>
        <dbReference type="Proteomes" id="UP000659047"/>
    </source>
</evidence>
<reference evidence="2" key="1">
    <citation type="submission" date="2021-01" db="EMBL/GenBank/DDBJ databases">
        <title>Intestinitalea alba gen. nov., sp. nov., a novel genus of the family Enterobacteriaceae, isolated from the gut of the plastic-eating mealworm Tenebrio molitor L.</title>
        <authorList>
            <person name="Yang Y."/>
        </authorList>
    </citation>
    <scope>NUCLEOTIDE SEQUENCE</scope>
    <source>
        <strain evidence="2">BIT-L3</strain>
    </source>
</reference>
<keyword evidence="3" id="KW-1185">Reference proteome</keyword>
<dbReference type="Pfam" id="PF17936">
    <property type="entry name" value="Big_6"/>
    <property type="match status" value="1"/>
</dbReference>
<accession>A0A8K0XYW5</accession>
<protein>
    <recommendedName>
        <fullName evidence="1">Bacterial Ig domain-containing protein</fullName>
    </recommendedName>
</protein>
<dbReference type="RefSeq" id="WP_238715405.1">
    <property type="nucleotide sequence ID" value="NZ_JAEPBH010000102.1"/>
</dbReference>
<feature type="domain" description="Bacterial Ig" evidence="1">
    <location>
        <begin position="486"/>
        <end position="552"/>
    </location>
</feature>
<proteinExistence type="predicted"/>
<sequence length="718" mass="74885">QGYGGDSADVTHILDATLTADGNVYITWQSDNVDGSGMGVEGIVVSPDAAYYSEFTVNAATAGDQTHSSVAALPGGGSIVVWQSTSGDGSGTCIKGQMLDAKGQPVGGEFMVNATTAGDQLTPQVTVLPNGDFEVVWSSGTYIKGQKFTYTHDGNEQISGVVASGSEININSGTGADNQTSPTITTLADGGYMVVWQGTANGVWEILGRQYDASGAPVGDQKVLATTTLDAPWALGAGDWQPLPTVTTLADGKLAIAYTNKGTGYDSTVMLYDPATQTTGAPVVVNQTLTNDQASPVVTALGNGNFIVTWDSNNNGGPDQQGFSVWGRIYDANGAALGDEFMINTATAGDQHLPVVVSRDDGSFVVVFVSATDSAPGAGTYGIYAQYFDAQGNKIGQQMQINQLTYGNQIEVDATFLEGGQLYVTWTDQGVADGAGSAIKGRIVDLVETLGLEQETANNDDPTTIDYQPTTQTATDSLPPNVGISVNNADKLGGQTEPGAKVTVVDASGASHVAVADSKGAWSLEPNPLAVGEKGYISASDAAGNAGAPILIRGTALDGYGLMNESIQVNTTTANEQSNPTVTRLEDGRIVVIWQSNDGTNLSPNYNVYMQLYDADGVHKIGTEQQINQRTANNQDSPQVVALADGGFLVVYESWQSTLDPNGDSVLARRYGSDGQALTDEFLVNTTKTGNQNNPSAMATPDGGYVITWQDQNKNIVQ</sequence>
<dbReference type="AlphaFoldDB" id="A0A8K0XYW5"/>
<dbReference type="SUPFAM" id="SSF50993">
    <property type="entry name" value="Peptidase/esterase 'gauge' domain"/>
    <property type="match status" value="1"/>
</dbReference>
<evidence type="ECO:0000259" key="1">
    <source>
        <dbReference type="Pfam" id="PF17936"/>
    </source>
</evidence>
<gene>
    <name evidence="2" type="ORF">JJB97_17710</name>
</gene>
<feature type="non-terminal residue" evidence="2">
    <location>
        <position position="718"/>
    </location>
</feature>
<dbReference type="Proteomes" id="UP000659047">
    <property type="component" value="Unassembled WGS sequence"/>
</dbReference>
<dbReference type="Gene3D" id="2.60.40.10">
    <property type="entry name" value="Immunoglobulins"/>
    <property type="match status" value="1"/>
</dbReference>
<comment type="caution">
    <text evidence="2">The sequence shown here is derived from an EMBL/GenBank/DDBJ whole genome shotgun (WGS) entry which is preliminary data.</text>
</comment>
<dbReference type="InterPro" id="IPR013783">
    <property type="entry name" value="Ig-like_fold"/>
</dbReference>
<feature type="non-terminal residue" evidence="2">
    <location>
        <position position="1"/>
    </location>
</feature>
<organism evidence="2 3">
    <name type="scientific">Tenebrionibacter intestinalis</name>
    <dbReference type="NCBI Taxonomy" id="2799638"/>
    <lineage>
        <taxon>Bacteria</taxon>
        <taxon>Pseudomonadati</taxon>
        <taxon>Pseudomonadota</taxon>
        <taxon>Gammaproteobacteria</taxon>
        <taxon>Enterobacterales</taxon>
        <taxon>Enterobacteriaceae</taxon>
        <taxon>Tenebrionibacter/Tenebrionicola group</taxon>
        <taxon>Tenebrionibacter</taxon>
    </lineage>
</organism>
<evidence type="ECO:0000313" key="2">
    <source>
        <dbReference type="EMBL" id="MBK4717108.1"/>
    </source>
</evidence>
<dbReference type="EMBL" id="JAEPBH010000102">
    <property type="protein sequence ID" value="MBK4717108.1"/>
    <property type="molecule type" value="Genomic_DNA"/>
</dbReference>